<dbReference type="GO" id="GO:0045727">
    <property type="term" value="P:positive regulation of translation"/>
    <property type="evidence" value="ECO:0007669"/>
    <property type="project" value="TreeGrafter"/>
</dbReference>
<evidence type="ECO:0000256" key="2">
    <source>
        <dbReference type="ARBA" id="ARBA00005991"/>
    </source>
</evidence>
<keyword evidence="3" id="KW-0866">Nonsense-mediated mRNA decay</keyword>
<comment type="similarity">
    <text evidence="2">Belongs to the RENT3 family.</text>
</comment>
<dbReference type="CDD" id="cd12455">
    <property type="entry name" value="RRM_like_Smg4_UPF3"/>
    <property type="match status" value="1"/>
</dbReference>
<dbReference type="PANTHER" id="PTHR13112:SF0">
    <property type="entry name" value="FI21285P1"/>
    <property type="match status" value="1"/>
</dbReference>
<dbReference type="PANTHER" id="PTHR13112">
    <property type="entry name" value="UPF3 REGULATOR OF NONSENSE TRANSCRIPTS-LIKE PROTEIN"/>
    <property type="match status" value="1"/>
</dbReference>
<name>A0A7J0EQ42_9ERIC</name>
<reference evidence="6 7" key="1">
    <citation type="submission" date="2019-07" db="EMBL/GenBank/DDBJ databases">
        <title>De Novo Assembly of kiwifruit Actinidia rufa.</title>
        <authorList>
            <person name="Sugita-Konishi S."/>
            <person name="Sato K."/>
            <person name="Mori E."/>
            <person name="Abe Y."/>
            <person name="Kisaki G."/>
            <person name="Hamano K."/>
            <person name="Suezawa K."/>
            <person name="Otani M."/>
            <person name="Fukuda T."/>
            <person name="Manabe T."/>
            <person name="Gomi K."/>
            <person name="Tabuchi M."/>
            <person name="Akimitsu K."/>
            <person name="Kataoka I."/>
        </authorList>
    </citation>
    <scope>NUCLEOTIDE SEQUENCE [LARGE SCALE GENOMIC DNA]</scope>
    <source>
        <strain evidence="7">cv. Fuchu</strain>
    </source>
</reference>
<accession>A0A7J0EQ42</accession>
<dbReference type="SUPFAM" id="SSF54928">
    <property type="entry name" value="RNA-binding domain, RBD"/>
    <property type="match status" value="1"/>
</dbReference>
<dbReference type="AlphaFoldDB" id="A0A7J0EQ42"/>
<comment type="caution">
    <text evidence="6">The sequence shown here is derived from an EMBL/GenBank/DDBJ whole genome shotgun (WGS) entry which is preliminary data.</text>
</comment>
<dbReference type="InterPro" id="IPR035979">
    <property type="entry name" value="RBD_domain_sf"/>
</dbReference>
<dbReference type="GO" id="GO:0005730">
    <property type="term" value="C:nucleolus"/>
    <property type="evidence" value="ECO:0007669"/>
    <property type="project" value="TreeGrafter"/>
</dbReference>
<organism evidence="6 7">
    <name type="scientific">Actinidia rufa</name>
    <dbReference type="NCBI Taxonomy" id="165716"/>
    <lineage>
        <taxon>Eukaryota</taxon>
        <taxon>Viridiplantae</taxon>
        <taxon>Streptophyta</taxon>
        <taxon>Embryophyta</taxon>
        <taxon>Tracheophyta</taxon>
        <taxon>Spermatophyta</taxon>
        <taxon>Magnoliopsida</taxon>
        <taxon>eudicotyledons</taxon>
        <taxon>Gunneridae</taxon>
        <taxon>Pentapetalae</taxon>
        <taxon>asterids</taxon>
        <taxon>Ericales</taxon>
        <taxon>Actinidiaceae</taxon>
        <taxon>Actinidia</taxon>
    </lineage>
</organism>
<gene>
    <name evidence="6" type="ORF">Acr_06g0005410</name>
</gene>
<evidence type="ECO:0000313" key="7">
    <source>
        <dbReference type="Proteomes" id="UP000585474"/>
    </source>
</evidence>
<dbReference type="InterPro" id="IPR005120">
    <property type="entry name" value="UPF3_dom"/>
</dbReference>
<sequence>MKGPLDRTKVVVRHLPPTISQSVLAEQIDGRFAGRYNSVVFLPGKNREPREGCDLWVDALATRSVLSYARAYIDFKRPEDVIEFAEYFDGHVFVNEKGTQFRTIVEYAPSQRVSKHWSKKDGREGTIFKDPDYMEFLEFLAKPVENLPSAEIQLERRELERAG</sequence>
<evidence type="ECO:0000256" key="4">
    <source>
        <dbReference type="ARBA" id="ARBA00023242"/>
    </source>
</evidence>
<dbReference type="Proteomes" id="UP000585474">
    <property type="component" value="Unassembled WGS sequence"/>
</dbReference>
<dbReference type="GO" id="GO:0005737">
    <property type="term" value="C:cytoplasm"/>
    <property type="evidence" value="ECO:0007669"/>
    <property type="project" value="TreeGrafter"/>
</dbReference>
<dbReference type="Pfam" id="PF03467">
    <property type="entry name" value="Smg4_UPF3"/>
    <property type="match status" value="1"/>
</dbReference>
<evidence type="ECO:0000256" key="1">
    <source>
        <dbReference type="ARBA" id="ARBA00004123"/>
    </source>
</evidence>
<evidence type="ECO:0000259" key="5">
    <source>
        <dbReference type="Pfam" id="PF03467"/>
    </source>
</evidence>
<dbReference type="InterPro" id="IPR012677">
    <property type="entry name" value="Nucleotide-bd_a/b_plait_sf"/>
</dbReference>
<dbReference type="GO" id="GO:0000184">
    <property type="term" value="P:nuclear-transcribed mRNA catabolic process, nonsense-mediated decay"/>
    <property type="evidence" value="ECO:0007669"/>
    <property type="project" value="UniProtKB-KW"/>
</dbReference>
<dbReference type="OrthoDB" id="18087at2759"/>
<evidence type="ECO:0000256" key="3">
    <source>
        <dbReference type="ARBA" id="ARBA00023161"/>
    </source>
</evidence>
<dbReference type="GO" id="GO:0003729">
    <property type="term" value="F:mRNA binding"/>
    <property type="evidence" value="ECO:0007669"/>
    <property type="project" value="TreeGrafter"/>
</dbReference>
<keyword evidence="7" id="KW-1185">Reference proteome</keyword>
<dbReference type="Gene3D" id="3.30.70.330">
    <property type="match status" value="1"/>
</dbReference>
<comment type="subcellular location">
    <subcellularLocation>
        <location evidence="1">Nucleus</location>
    </subcellularLocation>
</comment>
<proteinExistence type="inferred from homology"/>
<feature type="domain" description="UPF3" evidence="5">
    <location>
        <begin position="7"/>
        <end position="159"/>
    </location>
</feature>
<dbReference type="EMBL" id="BJWL01000006">
    <property type="protein sequence ID" value="GFY88601.1"/>
    <property type="molecule type" value="Genomic_DNA"/>
</dbReference>
<protein>
    <submittedName>
        <fullName evidence="6">Smg-4/UPF3 family protein</fullName>
    </submittedName>
</protein>
<evidence type="ECO:0000313" key="6">
    <source>
        <dbReference type="EMBL" id="GFY88601.1"/>
    </source>
</evidence>
<dbReference type="InterPro" id="IPR039722">
    <property type="entry name" value="Upf3"/>
</dbReference>
<keyword evidence="4" id="KW-0539">Nucleus</keyword>